<evidence type="ECO:0000259" key="4">
    <source>
        <dbReference type="Pfam" id="PF01872"/>
    </source>
</evidence>
<comment type="pathway">
    <text evidence="1">Cofactor biosynthesis; riboflavin biosynthesis.</text>
</comment>
<dbReference type="Proteomes" id="UP001279553">
    <property type="component" value="Unassembled WGS sequence"/>
</dbReference>
<evidence type="ECO:0000313" key="6">
    <source>
        <dbReference type="Proteomes" id="UP001279553"/>
    </source>
</evidence>
<dbReference type="InterPro" id="IPR050765">
    <property type="entry name" value="Riboflavin_Biosynth_HTPR"/>
</dbReference>
<dbReference type="InterPro" id="IPR024072">
    <property type="entry name" value="DHFR-like_dom_sf"/>
</dbReference>
<dbReference type="SUPFAM" id="SSF53597">
    <property type="entry name" value="Dihydrofolate reductase-like"/>
    <property type="match status" value="1"/>
</dbReference>
<keyword evidence="6" id="KW-1185">Reference proteome</keyword>
<dbReference type="EMBL" id="JAWXYB010000018">
    <property type="protein sequence ID" value="MDX5931181.1"/>
    <property type="molecule type" value="Genomic_DNA"/>
</dbReference>
<dbReference type="PANTHER" id="PTHR38011:SF7">
    <property type="entry name" value="2,5-DIAMINO-6-RIBOSYLAMINO-4(3H)-PYRIMIDINONE 5'-PHOSPHATE REDUCTASE"/>
    <property type="match status" value="1"/>
</dbReference>
<protein>
    <submittedName>
        <fullName evidence="5">RibD family protein</fullName>
    </submittedName>
</protein>
<proteinExistence type="predicted"/>
<sequence>MTIAYDAEGGDERWQSVLRACHDPEPAIGQPVCGLWDIYGPIAACRHYPYVIAQLGQSLDGRIVTAPDQSPAISGPEGLRHLHRLRALVDAVIVGVGTVVADDPRLTVRLAQGPSPARIVIDPRFRLPERAKLLADDGVPVFVVQSCTGERARRVQPVVVPATADHAPGSIAPAAIIASLAQLGFRRILVEGGAHTVSAFLAAGMIDRLHVTVAPVIIGRGLTGCNLTPTNGQHGMIRPQTTIHRLGSDILFDCVFGDIR</sequence>
<evidence type="ECO:0000313" key="5">
    <source>
        <dbReference type="EMBL" id="MDX5931181.1"/>
    </source>
</evidence>
<keyword evidence="3" id="KW-0560">Oxidoreductase</keyword>
<dbReference type="Pfam" id="PF01872">
    <property type="entry name" value="RibD_C"/>
    <property type="match status" value="1"/>
</dbReference>
<keyword evidence="2" id="KW-0521">NADP</keyword>
<organism evidence="5 6">
    <name type="scientific">Acidiphilium acidophilum</name>
    <name type="common">Thiobacillus acidophilus</name>
    <dbReference type="NCBI Taxonomy" id="76588"/>
    <lineage>
        <taxon>Bacteria</taxon>
        <taxon>Pseudomonadati</taxon>
        <taxon>Pseudomonadota</taxon>
        <taxon>Alphaproteobacteria</taxon>
        <taxon>Acetobacterales</taxon>
        <taxon>Acidocellaceae</taxon>
        <taxon>Acidiphilium</taxon>
    </lineage>
</organism>
<dbReference type="PANTHER" id="PTHR38011">
    <property type="entry name" value="DIHYDROFOLATE REDUCTASE FAMILY PROTEIN (AFU_ORTHOLOGUE AFUA_8G06820)"/>
    <property type="match status" value="1"/>
</dbReference>
<dbReference type="Gene3D" id="3.40.430.10">
    <property type="entry name" value="Dihydrofolate Reductase, subunit A"/>
    <property type="match status" value="1"/>
</dbReference>
<accession>A0AAW9DQ02</accession>
<gene>
    <name evidence="5" type="ORF">SIL87_10430</name>
</gene>
<evidence type="ECO:0000256" key="2">
    <source>
        <dbReference type="ARBA" id="ARBA00022857"/>
    </source>
</evidence>
<evidence type="ECO:0000256" key="3">
    <source>
        <dbReference type="ARBA" id="ARBA00023002"/>
    </source>
</evidence>
<name>A0AAW9DQ02_ACIAO</name>
<evidence type="ECO:0000256" key="1">
    <source>
        <dbReference type="ARBA" id="ARBA00005104"/>
    </source>
</evidence>
<dbReference type="RefSeq" id="WP_319614104.1">
    <property type="nucleotide sequence ID" value="NZ_JAWXYB010000018.1"/>
</dbReference>
<comment type="caution">
    <text evidence="5">The sequence shown here is derived from an EMBL/GenBank/DDBJ whole genome shotgun (WGS) entry which is preliminary data.</text>
</comment>
<dbReference type="AlphaFoldDB" id="A0AAW9DQ02"/>
<feature type="domain" description="Bacterial bifunctional deaminase-reductase C-terminal" evidence="4">
    <location>
        <begin position="49"/>
        <end position="223"/>
    </location>
</feature>
<dbReference type="GO" id="GO:0008703">
    <property type="term" value="F:5-amino-6-(5-phosphoribosylamino)uracil reductase activity"/>
    <property type="evidence" value="ECO:0007669"/>
    <property type="project" value="InterPro"/>
</dbReference>
<dbReference type="GO" id="GO:0009231">
    <property type="term" value="P:riboflavin biosynthetic process"/>
    <property type="evidence" value="ECO:0007669"/>
    <property type="project" value="InterPro"/>
</dbReference>
<reference evidence="5 6" key="1">
    <citation type="submission" date="2023-11" db="EMBL/GenBank/DDBJ databases">
        <title>MicrobeMod: A computational toolkit for identifying prokaryotic methylation and restriction-modification with nanopore sequencing.</title>
        <authorList>
            <person name="Crits-Christoph A."/>
            <person name="Kang S.C."/>
            <person name="Lee H."/>
            <person name="Ostrov N."/>
        </authorList>
    </citation>
    <scope>NUCLEOTIDE SEQUENCE [LARGE SCALE GENOMIC DNA]</scope>
    <source>
        <strain evidence="5 6">DSMZ 700</strain>
    </source>
</reference>
<dbReference type="InterPro" id="IPR002734">
    <property type="entry name" value="RibDG_C"/>
</dbReference>